<dbReference type="EMBL" id="BAAAOS010000029">
    <property type="protein sequence ID" value="GAA1585288.1"/>
    <property type="molecule type" value="Genomic_DNA"/>
</dbReference>
<protein>
    <submittedName>
        <fullName evidence="3">SDR family NAD(P)-dependent oxidoreductase</fullName>
    </submittedName>
</protein>
<dbReference type="PRINTS" id="PR00081">
    <property type="entry name" value="GDHRDH"/>
</dbReference>
<feature type="region of interest" description="Disordered" evidence="2">
    <location>
        <begin position="1"/>
        <end position="20"/>
    </location>
</feature>
<comment type="similarity">
    <text evidence="1">Belongs to the short-chain dehydrogenases/reductases (SDR) family.</text>
</comment>
<dbReference type="InterPro" id="IPR036291">
    <property type="entry name" value="NAD(P)-bd_dom_sf"/>
</dbReference>
<gene>
    <name evidence="3" type="ORF">GCM10009789_43670</name>
</gene>
<keyword evidence="4" id="KW-1185">Reference proteome</keyword>
<evidence type="ECO:0000313" key="4">
    <source>
        <dbReference type="Proteomes" id="UP001500393"/>
    </source>
</evidence>
<dbReference type="PRINTS" id="PR00080">
    <property type="entry name" value="SDRFAMILY"/>
</dbReference>
<reference evidence="3 4" key="1">
    <citation type="journal article" date="2019" name="Int. J. Syst. Evol. Microbiol.">
        <title>The Global Catalogue of Microorganisms (GCM) 10K type strain sequencing project: providing services to taxonomists for standard genome sequencing and annotation.</title>
        <authorList>
            <consortium name="The Broad Institute Genomics Platform"/>
            <consortium name="The Broad Institute Genome Sequencing Center for Infectious Disease"/>
            <person name="Wu L."/>
            <person name="Ma J."/>
        </authorList>
    </citation>
    <scope>NUCLEOTIDE SEQUENCE [LARGE SCALE GENOMIC DNA]</scope>
    <source>
        <strain evidence="3 4">JCM 14969</strain>
    </source>
</reference>
<evidence type="ECO:0000313" key="3">
    <source>
        <dbReference type="EMBL" id="GAA1585288.1"/>
    </source>
</evidence>
<evidence type="ECO:0000256" key="2">
    <source>
        <dbReference type="SAM" id="MobiDB-lite"/>
    </source>
</evidence>
<dbReference type="Gene3D" id="3.40.50.720">
    <property type="entry name" value="NAD(P)-binding Rossmann-like Domain"/>
    <property type="match status" value="1"/>
</dbReference>
<comment type="caution">
    <text evidence="3">The sequence shown here is derived from an EMBL/GenBank/DDBJ whole genome shotgun (WGS) entry which is preliminary data.</text>
</comment>
<organism evidence="3 4">
    <name type="scientific">Kribbella sancticallisti</name>
    <dbReference type="NCBI Taxonomy" id="460087"/>
    <lineage>
        <taxon>Bacteria</taxon>
        <taxon>Bacillati</taxon>
        <taxon>Actinomycetota</taxon>
        <taxon>Actinomycetes</taxon>
        <taxon>Propionibacteriales</taxon>
        <taxon>Kribbellaceae</taxon>
        <taxon>Kribbella</taxon>
    </lineage>
</organism>
<dbReference type="InterPro" id="IPR002347">
    <property type="entry name" value="SDR_fam"/>
</dbReference>
<proteinExistence type="inferred from homology"/>
<dbReference type="Pfam" id="PF13561">
    <property type="entry name" value="adh_short_C2"/>
    <property type="match status" value="1"/>
</dbReference>
<dbReference type="SUPFAM" id="SSF51735">
    <property type="entry name" value="NAD(P)-binding Rossmann-fold domains"/>
    <property type="match status" value="1"/>
</dbReference>
<sequence length="278" mass="29474">MIRPTNPEAHHARNRVPQRTDMQRYEGKVALITAAARGIGAAVARRVSVEGGSVVITDLQQDELDGLAAELGDRVLARRTDVTKRDEIEAAVAAAVEQFGRLDLLVNNAGAGIVSTAPEDTTDEEWHSQLDVTLVGAARCIQAALPYLVETRGSVVTVGSVNGIAAFGNIEYSAAKAGQIAMMVNYAVRYGNVGVRFNVVAPGTIRTPYWDHHPDTLAEFEKMYPLGRIGEPEDIAAAVAFLGSADAAWITGHTLPVEGGVLAGPALLDLRVDTGGLR</sequence>
<dbReference type="PANTHER" id="PTHR42760">
    <property type="entry name" value="SHORT-CHAIN DEHYDROGENASES/REDUCTASES FAMILY MEMBER"/>
    <property type="match status" value="1"/>
</dbReference>
<dbReference type="Proteomes" id="UP001500393">
    <property type="component" value="Unassembled WGS sequence"/>
</dbReference>
<name>A0ABN2DSF7_9ACTN</name>
<accession>A0ABN2DSF7</accession>
<evidence type="ECO:0000256" key="1">
    <source>
        <dbReference type="ARBA" id="ARBA00006484"/>
    </source>
</evidence>